<reference evidence="2 3" key="1">
    <citation type="submission" date="2017-11" db="EMBL/GenBank/DDBJ databases">
        <title>Genomic Encyclopedia of Archaeal and Bacterial Type Strains, Phase II (KMG-II): From Individual Species to Whole Genera.</title>
        <authorList>
            <person name="Goeker M."/>
        </authorList>
    </citation>
    <scope>NUCLEOTIDE SEQUENCE [LARGE SCALE GENOMIC DNA]</scope>
    <source>
        <strain evidence="2 3">DSM 11115</strain>
    </source>
</reference>
<evidence type="ECO:0000256" key="1">
    <source>
        <dbReference type="SAM" id="Phobius"/>
    </source>
</evidence>
<gene>
    <name evidence="2" type="ORF">CLV45_1227</name>
</gene>
<protein>
    <submittedName>
        <fullName evidence="2">Uncharacterized protein</fullName>
    </submittedName>
</protein>
<dbReference type="AlphaFoldDB" id="A0A2M9BPB8"/>
<keyword evidence="3" id="KW-1185">Reference proteome</keyword>
<evidence type="ECO:0000313" key="3">
    <source>
        <dbReference type="Proteomes" id="UP000228535"/>
    </source>
</evidence>
<sequence>MNQPISRKQHGFTDFSYIPLALAMPKLAGFAHEKKAALLTQVLAGNVALSSLFTRAEWGGLKKLPFKAHLALDVANGLLAAGAPWLFGFARHKAARNAFLVLGAFGLLAGALTRPEEMPAGRS</sequence>
<proteinExistence type="predicted"/>
<name>A0A2M9BPB8_9BACT</name>
<keyword evidence="1" id="KW-1133">Transmembrane helix</keyword>
<dbReference type="Proteomes" id="UP000228535">
    <property type="component" value="Unassembled WGS sequence"/>
</dbReference>
<evidence type="ECO:0000313" key="2">
    <source>
        <dbReference type="EMBL" id="PJJ59805.1"/>
    </source>
</evidence>
<feature type="transmembrane region" description="Helical" evidence="1">
    <location>
        <begin position="70"/>
        <end position="88"/>
    </location>
</feature>
<keyword evidence="1" id="KW-0812">Transmembrane</keyword>
<comment type="caution">
    <text evidence="2">The sequence shown here is derived from an EMBL/GenBank/DDBJ whole genome shotgun (WGS) entry which is preliminary data.</text>
</comment>
<accession>A0A2M9BPB8</accession>
<dbReference type="RefSeq" id="WP_100335496.1">
    <property type="nucleotide sequence ID" value="NZ_PGFA01000001.1"/>
</dbReference>
<feature type="transmembrane region" description="Helical" evidence="1">
    <location>
        <begin position="94"/>
        <end position="113"/>
    </location>
</feature>
<dbReference type="OrthoDB" id="129082at2"/>
<organism evidence="2 3">
    <name type="scientific">Hymenobacter chitinivorans DSM 11115</name>
    <dbReference type="NCBI Taxonomy" id="1121954"/>
    <lineage>
        <taxon>Bacteria</taxon>
        <taxon>Pseudomonadati</taxon>
        <taxon>Bacteroidota</taxon>
        <taxon>Cytophagia</taxon>
        <taxon>Cytophagales</taxon>
        <taxon>Hymenobacteraceae</taxon>
        <taxon>Hymenobacter</taxon>
    </lineage>
</organism>
<dbReference type="EMBL" id="PGFA01000001">
    <property type="protein sequence ID" value="PJJ59805.1"/>
    <property type="molecule type" value="Genomic_DNA"/>
</dbReference>
<keyword evidence="1" id="KW-0472">Membrane</keyword>